<gene>
    <name evidence="1" type="ORF">DGAL_LOCUS9910</name>
</gene>
<dbReference type="GO" id="GO:0001682">
    <property type="term" value="P:tRNA 5'-leader removal"/>
    <property type="evidence" value="ECO:0007669"/>
    <property type="project" value="InterPro"/>
</dbReference>
<dbReference type="OrthoDB" id="446759at2759"/>
<organism evidence="1 2">
    <name type="scientific">Daphnia galeata</name>
    <dbReference type="NCBI Taxonomy" id="27404"/>
    <lineage>
        <taxon>Eukaryota</taxon>
        <taxon>Metazoa</taxon>
        <taxon>Ecdysozoa</taxon>
        <taxon>Arthropoda</taxon>
        <taxon>Crustacea</taxon>
        <taxon>Branchiopoda</taxon>
        <taxon>Diplostraca</taxon>
        <taxon>Cladocera</taxon>
        <taxon>Anomopoda</taxon>
        <taxon>Daphniidae</taxon>
        <taxon>Daphnia</taxon>
    </lineage>
</organism>
<evidence type="ECO:0000313" key="1">
    <source>
        <dbReference type="EMBL" id="CAH0106752.1"/>
    </source>
</evidence>
<name>A0A8J2RLE9_9CRUS</name>
<dbReference type="GO" id="GO:0000447">
    <property type="term" value="P:endonucleolytic cleavage in ITS1 to separate SSU-rRNA from 5.8S rRNA and LSU-rRNA from tricistronic rRNA transcript (SSU-rRNA, 5.8S rRNA, LSU-rRNA)"/>
    <property type="evidence" value="ECO:0007669"/>
    <property type="project" value="TreeGrafter"/>
</dbReference>
<accession>A0A8J2RLE9</accession>
<dbReference type="GO" id="GO:0000172">
    <property type="term" value="C:ribonuclease MRP complex"/>
    <property type="evidence" value="ECO:0007669"/>
    <property type="project" value="TreeGrafter"/>
</dbReference>
<dbReference type="GO" id="GO:0004526">
    <property type="term" value="F:ribonuclease P activity"/>
    <property type="evidence" value="ECO:0007669"/>
    <property type="project" value="TreeGrafter"/>
</dbReference>
<dbReference type="GO" id="GO:0030681">
    <property type="term" value="C:multimeric ribonuclease P complex"/>
    <property type="evidence" value="ECO:0007669"/>
    <property type="project" value="TreeGrafter"/>
</dbReference>
<sequence length="340" mass="38244">MISPEVVNFSPPKSLQQTYILKKEQALNKVPSQDLGSHFHGITAVLPGDNEIAEVQDFFLDTAFYKVNQLPVHKLLEADFLSAFVKKGHFDARTLGMWGEVDQSVIIESGKLCLSVCKDTYQELGLSGQAEIISSKQNITINLLDEKFSLDSNYYKRVIWCLKNQTSLQFDWIVNWYPHDPDICPSSLAAYLDLLGFQVVRCQPSFEEKIVNEINVPLLCSETDISDVVEWVGATALGITCPEQEDYTSSMTCPEPNYKSKKVHILKWKGFFSARQAKQLLGVILKLQPESTGSSVSSWLNLTFNGFDEFQIASSICSVFTTASDICHVFTNQTSRRKIK</sequence>
<dbReference type="Pfam" id="PF08584">
    <property type="entry name" value="Ribonuc_P_40"/>
    <property type="match status" value="1"/>
</dbReference>
<dbReference type="InterPro" id="IPR013893">
    <property type="entry name" value="RNase_P_Rpp40"/>
</dbReference>
<dbReference type="PANTHER" id="PTHR15396:SF1">
    <property type="entry name" value="RIBONUCLEASE P PROTEIN SUBUNIT P40"/>
    <property type="match status" value="1"/>
</dbReference>
<dbReference type="PANTHER" id="PTHR15396">
    <property type="entry name" value="RIBONUCLEASE P PROTEIN SUBUNIT P40"/>
    <property type="match status" value="1"/>
</dbReference>
<dbReference type="AlphaFoldDB" id="A0A8J2RLE9"/>
<evidence type="ECO:0000313" key="2">
    <source>
        <dbReference type="Proteomes" id="UP000789390"/>
    </source>
</evidence>
<proteinExistence type="predicted"/>
<dbReference type="GO" id="GO:0000171">
    <property type="term" value="F:ribonuclease MRP activity"/>
    <property type="evidence" value="ECO:0007669"/>
    <property type="project" value="TreeGrafter"/>
</dbReference>
<keyword evidence="2" id="KW-1185">Reference proteome</keyword>
<dbReference type="Proteomes" id="UP000789390">
    <property type="component" value="Unassembled WGS sequence"/>
</dbReference>
<dbReference type="EMBL" id="CAKKLH010000235">
    <property type="protein sequence ID" value="CAH0106752.1"/>
    <property type="molecule type" value="Genomic_DNA"/>
</dbReference>
<comment type="caution">
    <text evidence="1">The sequence shown here is derived from an EMBL/GenBank/DDBJ whole genome shotgun (WGS) entry which is preliminary data.</text>
</comment>
<protein>
    <submittedName>
        <fullName evidence="1">Uncharacterized protein</fullName>
    </submittedName>
</protein>
<reference evidence="1" key="1">
    <citation type="submission" date="2021-11" db="EMBL/GenBank/DDBJ databases">
        <authorList>
            <person name="Schell T."/>
        </authorList>
    </citation>
    <scope>NUCLEOTIDE SEQUENCE</scope>
    <source>
        <strain evidence="1">M5</strain>
    </source>
</reference>